<dbReference type="Pfam" id="PF00702">
    <property type="entry name" value="Hydrolase"/>
    <property type="match status" value="1"/>
</dbReference>
<organism evidence="1 2">
    <name type="scientific">Corynebacterium imitans</name>
    <dbReference type="NCBI Taxonomy" id="156978"/>
    <lineage>
        <taxon>Bacteria</taxon>
        <taxon>Bacillati</taxon>
        <taxon>Actinomycetota</taxon>
        <taxon>Actinomycetes</taxon>
        <taxon>Mycobacteriales</taxon>
        <taxon>Corynebacteriaceae</taxon>
        <taxon>Corynebacterium</taxon>
    </lineage>
</organism>
<dbReference type="InterPro" id="IPR023198">
    <property type="entry name" value="PGP-like_dom2"/>
</dbReference>
<dbReference type="Gene3D" id="1.10.150.240">
    <property type="entry name" value="Putative phosphatase, domain 2"/>
    <property type="match status" value="1"/>
</dbReference>
<name>A0A239ZP91_9CORY</name>
<dbReference type="SUPFAM" id="SSF56784">
    <property type="entry name" value="HAD-like"/>
    <property type="match status" value="1"/>
</dbReference>
<gene>
    <name evidence="1" type="ORF">SAMEA4535761_01348</name>
</gene>
<reference evidence="1 2" key="1">
    <citation type="submission" date="2017-06" db="EMBL/GenBank/DDBJ databases">
        <authorList>
            <consortium name="Pathogen Informatics"/>
        </authorList>
    </citation>
    <scope>NUCLEOTIDE SEQUENCE [LARGE SCALE GENOMIC DNA]</scope>
    <source>
        <strain evidence="1 2">NCTC13015</strain>
    </source>
</reference>
<dbReference type="CDD" id="cd07505">
    <property type="entry name" value="HAD_BPGM-like"/>
    <property type="match status" value="1"/>
</dbReference>
<dbReference type="SFLD" id="SFLDG01129">
    <property type="entry name" value="C1.5:_HAD__Beta-PGM__Phosphata"/>
    <property type="match status" value="1"/>
</dbReference>
<sequence length="227" mass="24783">MSKHELPAAIFWDMDGTLINTEPVWAETTFELSEKLGRRLTPEERKKTEGASFAESLRICARWADYELAPGEEDTLREWMYARMAEKLAHGIELTPGIRPLLSLLEATGVPMFVTTNTERSLADRCIDAIGREFFTDSITGDEVAAPKPAPDMYVEAARRVGADPAACLVAEDSFTGMTAAARAGCRVLGLAHEVPRGVYQFDPARFVGATVSDVSAWFAAAARPLG</sequence>
<dbReference type="InterPro" id="IPR036412">
    <property type="entry name" value="HAD-like_sf"/>
</dbReference>
<evidence type="ECO:0000313" key="1">
    <source>
        <dbReference type="EMBL" id="SNV72574.1"/>
    </source>
</evidence>
<proteinExistence type="predicted"/>
<keyword evidence="1" id="KW-0378">Hydrolase</keyword>
<dbReference type="AlphaFoldDB" id="A0A239ZP91"/>
<accession>A0A239ZP91</accession>
<protein>
    <submittedName>
        <fullName evidence="1">Predicted phosphatase/phosphohexomutase</fullName>
        <ecNumber evidence="1">3.1.3.-</ecNumber>
    </submittedName>
</protein>
<dbReference type="PANTHER" id="PTHR18901:SF38">
    <property type="entry name" value="PSEUDOURIDINE-5'-PHOSPHATASE"/>
    <property type="match status" value="1"/>
</dbReference>
<dbReference type="NCBIfam" id="TIGR01509">
    <property type="entry name" value="HAD-SF-IA-v3"/>
    <property type="match status" value="1"/>
</dbReference>
<dbReference type="Gene3D" id="3.40.50.1000">
    <property type="entry name" value="HAD superfamily/HAD-like"/>
    <property type="match status" value="1"/>
</dbReference>
<dbReference type="PANTHER" id="PTHR18901">
    <property type="entry name" value="2-DEOXYGLUCOSE-6-PHOSPHATE PHOSPHATASE 2"/>
    <property type="match status" value="1"/>
</dbReference>
<dbReference type="Proteomes" id="UP000215374">
    <property type="component" value="Chromosome 1"/>
</dbReference>
<dbReference type="EMBL" id="LT906467">
    <property type="protein sequence ID" value="SNV72574.1"/>
    <property type="molecule type" value="Genomic_DNA"/>
</dbReference>
<dbReference type="GO" id="GO:0016787">
    <property type="term" value="F:hydrolase activity"/>
    <property type="evidence" value="ECO:0007669"/>
    <property type="project" value="UniProtKB-KW"/>
</dbReference>
<dbReference type="EC" id="3.1.3.-" evidence="1"/>
<dbReference type="InterPro" id="IPR006439">
    <property type="entry name" value="HAD-SF_hydro_IA"/>
</dbReference>
<evidence type="ECO:0000313" key="2">
    <source>
        <dbReference type="Proteomes" id="UP000215374"/>
    </source>
</evidence>
<dbReference type="SFLD" id="SFLDS00003">
    <property type="entry name" value="Haloacid_Dehalogenase"/>
    <property type="match status" value="1"/>
</dbReference>
<dbReference type="InterPro" id="IPR023214">
    <property type="entry name" value="HAD_sf"/>
</dbReference>
<dbReference type="RefSeq" id="WP_268870422.1">
    <property type="nucleotide sequence ID" value="NZ_CP009211.1"/>
</dbReference>